<feature type="domain" description="BHLH" evidence="10">
    <location>
        <begin position="386"/>
        <end position="437"/>
    </location>
</feature>
<evidence type="ECO:0000256" key="5">
    <source>
        <dbReference type="ARBA" id="ARBA00023163"/>
    </source>
</evidence>
<keyword evidence="2" id="KW-0221">Differentiation</keyword>
<accession>A0A0M4E632</accession>
<feature type="region of interest" description="Disordered" evidence="9">
    <location>
        <begin position="218"/>
        <end position="244"/>
    </location>
</feature>
<dbReference type="Proteomes" id="UP000494163">
    <property type="component" value="Chromosome 2R"/>
</dbReference>
<dbReference type="AlphaFoldDB" id="A0A0M4E632"/>
<evidence type="ECO:0000313" key="12">
    <source>
        <dbReference type="Proteomes" id="UP000494163"/>
    </source>
</evidence>
<evidence type="ECO:0000256" key="4">
    <source>
        <dbReference type="ARBA" id="ARBA00023125"/>
    </source>
</evidence>
<dbReference type="PROSITE" id="PS50888">
    <property type="entry name" value="BHLH"/>
    <property type="match status" value="1"/>
</dbReference>
<dbReference type="InterPro" id="IPR036638">
    <property type="entry name" value="HLH_DNA-bd_sf"/>
</dbReference>
<dbReference type="PANTHER" id="PTHR23349:SF50">
    <property type="entry name" value="PROTEIN TWIST"/>
    <property type="match status" value="1"/>
</dbReference>
<comment type="function">
    <text evidence="7">Involved in the establishment and dorsoventral patterning of germ layers in the embryo.</text>
</comment>
<dbReference type="Gene3D" id="4.10.280.10">
    <property type="entry name" value="Helix-loop-helix DNA-binding domain"/>
    <property type="match status" value="1"/>
</dbReference>
<dbReference type="InterPro" id="IPR050283">
    <property type="entry name" value="E-box_TF_Regulators"/>
</dbReference>
<evidence type="ECO:0000256" key="1">
    <source>
        <dbReference type="ARBA" id="ARBA00022473"/>
    </source>
</evidence>
<proteinExistence type="predicted"/>
<protein>
    <recommendedName>
        <fullName evidence="8">Protein twist</fullName>
    </recommendedName>
</protein>
<evidence type="ECO:0000256" key="2">
    <source>
        <dbReference type="ARBA" id="ARBA00022782"/>
    </source>
</evidence>
<dbReference type="STRING" id="30019.A0A0M4E632"/>
<gene>
    <name evidence="11" type="ORF">Dbus_chr2Rg1445</name>
</gene>
<dbReference type="GO" id="GO:0000977">
    <property type="term" value="F:RNA polymerase II transcription regulatory region sequence-specific DNA binding"/>
    <property type="evidence" value="ECO:0007669"/>
    <property type="project" value="TreeGrafter"/>
</dbReference>
<keyword evidence="4" id="KW-0238">DNA-binding</keyword>
<dbReference type="GO" id="GO:0000981">
    <property type="term" value="F:DNA-binding transcription factor activity, RNA polymerase II-specific"/>
    <property type="evidence" value="ECO:0007669"/>
    <property type="project" value="TreeGrafter"/>
</dbReference>
<keyword evidence="5" id="KW-0804">Transcription</keyword>
<evidence type="ECO:0000256" key="6">
    <source>
        <dbReference type="ARBA" id="ARBA00023242"/>
    </source>
</evidence>
<keyword evidence="3" id="KW-0805">Transcription regulation</keyword>
<keyword evidence="12" id="KW-1185">Reference proteome</keyword>
<dbReference type="SMR" id="A0A0M4E632"/>
<dbReference type="EMBL" id="CP012524">
    <property type="protein sequence ID" value="ALC41866.1"/>
    <property type="molecule type" value="Genomic_DNA"/>
</dbReference>
<keyword evidence="6" id="KW-0539">Nucleus</keyword>
<sequence>MPACNIELTNSIKIAYQTMSARSVSPKVLLDISYKPTLPNIMELQHNVIKLIQVEQQAFMHTLGQQQQQPQYMPQQQQQQQYTPLPSLASNAADYAAYGITELEDTDYNIPSNEVLSTSSNHSSLELNNNQNNFEQQQQQQTPNAATGAAVAAAASPHGYMLNEHGKRARSSSDYDCPADAMSMQLQPEHKKLLQQQQQQQQQQQLYVDYLPTTVDEVASAQTQSQSQPPAQQTACISPHSHSHSHYDFAADEELQEHKANIFKYGVYPQTIAHQQQQQQQQLHFQGNYRSQNYDAYEPANSLNGSAYSSSDRDDMEYARQTALSSVGGYGKEDELDGMSPVPCLGDDSSSLLDGADGAAGKAFRKPRRRLKRKPSKCEDTDEFSNQRVMANVRERQRTQSLNDAFKALQQIIPTLPSDKLSKIQTLKLATRYIDFLCRMLSSSDISLLKALEAQSSPVSPGYGNASTLLSAANGAEADLKCLRKANGAPIIPPEKLSYLFGVWRMEGDAQHQKA</sequence>
<dbReference type="Pfam" id="PF00010">
    <property type="entry name" value="HLH"/>
    <property type="match status" value="1"/>
</dbReference>
<evidence type="ECO:0000256" key="3">
    <source>
        <dbReference type="ARBA" id="ARBA00023015"/>
    </source>
</evidence>
<evidence type="ECO:0000313" key="11">
    <source>
        <dbReference type="EMBL" id="ALC41866.1"/>
    </source>
</evidence>
<dbReference type="GO" id="GO:0046983">
    <property type="term" value="F:protein dimerization activity"/>
    <property type="evidence" value="ECO:0007669"/>
    <property type="project" value="InterPro"/>
</dbReference>
<evidence type="ECO:0000256" key="9">
    <source>
        <dbReference type="SAM" id="MobiDB-lite"/>
    </source>
</evidence>
<dbReference type="InterPro" id="IPR011598">
    <property type="entry name" value="bHLH_dom"/>
</dbReference>
<evidence type="ECO:0000256" key="7">
    <source>
        <dbReference type="ARBA" id="ARBA00059086"/>
    </source>
</evidence>
<evidence type="ECO:0000259" key="10">
    <source>
        <dbReference type="PROSITE" id="PS50888"/>
    </source>
</evidence>
<dbReference type="SUPFAM" id="SSF47459">
    <property type="entry name" value="HLH, helix-loop-helix DNA-binding domain"/>
    <property type="match status" value="1"/>
</dbReference>
<evidence type="ECO:0000256" key="8">
    <source>
        <dbReference type="ARBA" id="ARBA00072365"/>
    </source>
</evidence>
<dbReference type="GO" id="GO:0030154">
    <property type="term" value="P:cell differentiation"/>
    <property type="evidence" value="ECO:0007669"/>
    <property type="project" value="UniProtKB-KW"/>
</dbReference>
<dbReference type="FunFam" id="4.10.280.10:FF:000030">
    <property type="entry name" value="Twist transcription factor"/>
    <property type="match status" value="1"/>
</dbReference>
<keyword evidence="1" id="KW-0217">Developmental protein</keyword>
<reference evidence="11 12" key="1">
    <citation type="submission" date="2015-08" db="EMBL/GenBank/DDBJ databases">
        <title>Ancestral chromatin configuration constrains chromatin evolution on differentiating sex chromosomes in Drosophila.</title>
        <authorList>
            <person name="Zhou Q."/>
            <person name="Bachtrog D."/>
        </authorList>
    </citation>
    <scope>NUCLEOTIDE SEQUENCE [LARGE SCALE GENOMIC DNA]</scope>
    <source>
        <tissue evidence="11">Whole larvae</tissue>
    </source>
</reference>
<feature type="compositionally biased region" description="Low complexity" evidence="9">
    <location>
        <begin position="219"/>
        <end position="235"/>
    </location>
</feature>
<dbReference type="CDD" id="cd11464">
    <property type="entry name" value="bHLH_TS_TWIST"/>
    <property type="match status" value="1"/>
</dbReference>
<dbReference type="InterPro" id="IPR015789">
    <property type="entry name" value="Twist-rel_bHLH"/>
</dbReference>
<dbReference type="OMA" id="SSDYDCQ"/>
<name>A0A0M4E632_DROBS</name>
<organism evidence="11 12">
    <name type="scientific">Drosophila busckii</name>
    <name type="common">Fruit fly</name>
    <dbReference type="NCBI Taxonomy" id="30019"/>
    <lineage>
        <taxon>Eukaryota</taxon>
        <taxon>Metazoa</taxon>
        <taxon>Ecdysozoa</taxon>
        <taxon>Arthropoda</taxon>
        <taxon>Hexapoda</taxon>
        <taxon>Insecta</taxon>
        <taxon>Pterygota</taxon>
        <taxon>Neoptera</taxon>
        <taxon>Endopterygota</taxon>
        <taxon>Diptera</taxon>
        <taxon>Brachycera</taxon>
        <taxon>Muscomorpha</taxon>
        <taxon>Ephydroidea</taxon>
        <taxon>Drosophilidae</taxon>
        <taxon>Drosophila</taxon>
    </lineage>
</organism>
<dbReference type="OrthoDB" id="8583783at2759"/>
<dbReference type="PANTHER" id="PTHR23349">
    <property type="entry name" value="BASIC HELIX-LOOP-HELIX TRANSCRIPTION FACTOR, TWIST"/>
    <property type="match status" value="1"/>
</dbReference>
<dbReference type="SMART" id="SM00353">
    <property type="entry name" value="HLH"/>
    <property type="match status" value="1"/>
</dbReference>